<keyword evidence="6" id="KW-1185">Reference proteome</keyword>
<evidence type="ECO:0000313" key="5">
    <source>
        <dbReference type="EMBL" id="QQD19862.1"/>
    </source>
</evidence>
<dbReference type="SUPFAM" id="SSF55248">
    <property type="entry name" value="PCD-like"/>
    <property type="match status" value="1"/>
</dbReference>
<dbReference type="KEGG" id="snan:I6N98_08525"/>
<gene>
    <name evidence="5" type="ORF">I6N98_08525</name>
</gene>
<dbReference type="Proteomes" id="UP000596063">
    <property type="component" value="Chromosome"/>
</dbReference>
<organism evidence="5 6">
    <name type="scientific">Spongiibacter nanhainus</name>
    <dbReference type="NCBI Taxonomy" id="2794344"/>
    <lineage>
        <taxon>Bacteria</taxon>
        <taxon>Pseudomonadati</taxon>
        <taxon>Pseudomonadota</taxon>
        <taxon>Gammaproteobacteria</taxon>
        <taxon>Cellvibrionales</taxon>
        <taxon>Spongiibacteraceae</taxon>
        <taxon>Spongiibacter</taxon>
    </lineage>
</organism>
<dbReference type="EMBL" id="CP066167">
    <property type="protein sequence ID" value="QQD19862.1"/>
    <property type="molecule type" value="Genomic_DNA"/>
</dbReference>
<dbReference type="PANTHER" id="PTHR12599">
    <property type="entry name" value="PTERIN-4-ALPHA-CARBINOLAMINE DEHYDRATASE"/>
    <property type="match status" value="1"/>
</dbReference>
<evidence type="ECO:0000256" key="4">
    <source>
        <dbReference type="HAMAP-Rule" id="MF_00434"/>
    </source>
</evidence>
<reference evidence="5 6" key="1">
    <citation type="submission" date="2020-12" db="EMBL/GenBank/DDBJ databases">
        <authorList>
            <person name="Shan Y."/>
        </authorList>
    </citation>
    <scope>NUCLEOTIDE SEQUENCE [LARGE SCALE GENOMIC DNA]</scope>
    <source>
        <strain evidence="6">csc3.9</strain>
    </source>
</reference>
<evidence type="ECO:0000256" key="3">
    <source>
        <dbReference type="ARBA" id="ARBA00023239"/>
    </source>
</evidence>
<dbReference type="NCBIfam" id="NF002017">
    <property type="entry name" value="PRK00823.1-2"/>
    <property type="match status" value="1"/>
</dbReference>
<dbReference type="Gene3D" id="3.30.1360.20">
    <property type="entry name" value="Transcriptional coactivator/pterin dehydratase"/>
    <property type="match status" value="1"/>
</dbReference>
<dbReference type="HAMAP" id="MF_00434">
    <property type="entry name" value="Pterin_4_alpha"/>
    <property type="match status" value="1"/>
</dbReference>
<dbReference type="NCBIfam" id="NF002018">
    <property type="entry name" value="PRK00823.1-3"/>
    <property type="match status" value="1"/>
</dbReference>
<evidence type="ECO:0000256" key="2">
    <source>
        <dbReference type="ARBA" id="ARBA00006472"/>
    </source>
</evidence>
<keyword evidence="3 4" id="KW-0456">Lyase</keyword>
<dbReference type="RefSeq" id="WP_198571346.1">
    <property type="nucleotide sequence ID" value="NZ_CP066167.1"/>
</dbReference>
<sequence length="95" mass="10512">MAVLLTEQEISEALGDLAGWKHEGDALVKECEFANFVQAFAFMTRVAMRAEKIDHHPDWSNSYNRIHISLTSHDAGGLTSKDLALAAAINRELSK</sequence>
<dbReference type="CDD" id="cd00914">
    <property type="entry name" value="PCD_DCoH_subfamily_b"/>
    <property type="match status" value="1"/>
</dbReference>
<evidence type="ECO:0000313" key="6">
    <source>
        <dbReference type="Proteomes" id="UP000596063"/>
    </source>
</evidence>
<dbReference type="GO" id="GO:0006729">
    <property type="term" value="P:tetrahydrobiopterin biosynthetic process"/>
    <property type="evidence" value="ECO:0007669"/>
    <property type="project" value="InterPro"/>
</dbReference>
<proteinExistence type="inferred from homology"/>
<protein>
    <recommendedName>
        <fullName evidence="4">Putative pterin-4-alpha-carbinolamine dehydratase</fullName>
        <shortName evidence="4">PHS</shortName>
        <ecNumber evidence="4">4.2.1.96</ecNumber>
    </recommendedName>
    <alternativeName>
        <fullName evidence="4">4-alpha-hydroxy-tetrahydropterin dehydratase</fullName>
    </alternativeName>
    <alternativeName>
        <fullName evidence="4">Pterin carbinolamine dehydratase</fullName>
        <shortName evidence="4">PCD</shortName>
    </alternativeName>
</protein>
<dbReference type="GO" id="GO:0008124">
    <property type="term" value="F:4-alpha-hydroxytetrahydrobiopterin dehydratase activity"/>
    <property type="evidence" value="ECO:0007669"/>
    <property type="project" value="UniProtKB-UniRule"/>
</dbReference>
<dbReference type="Pfam" id="PF01329">
    <property type="entry name" value="Pterin_4a"/>
    <property type="match status" value="1"/>
</dbReference>
<dbReference type="EC" id="4.2.1.96" evidence="4"/>
<dbReference type="AlphaFoldDB" id="A0A7T4R3W8"/>
<dbReference type="InterPro" id="IPR001533">
    <property type="entry name" value="Pterin_deHydtase"/>
</dbReference>
<evidence type="ECO:0000256" key="1">
    <source>
        <dbReference type="ARBA" id="ARBA00001554"/>
    </source>
</evidence>
<name>A0A7T4R3W8_9GAMM</name>
<comment type="similarity">
    <text evidence="2 4">Belongs to the pterin-4-alpha-carbinolamine dehydratase family.</text>
</comment>
<comment type="catalytic activity">
    <reaction evidence="1 4">
        <text>(4aS,6R)-4a-hydroxy-L-erythro-5,6,7,8-tetrahydrobiopterin = (6R)-L-erythro-6,7-dihydrobiopterin + H2O</text>
        <dbReference type="Rhea" id="RHEA:11920"/>
        <dbReference type="ChEBI" id="CHEBI:15377"/>
        <dbReference type="ChEBI" id="CHEBI:15642"/>
        <dbReference type="ChEBI" id="CHEBI:43120"/>
        <dbReference type="EC" id="4.2.1.96"/>
    </reaction>
</comment>
<accession>A0A7T4R3W8</accession>
<dbReference type="PANTHER" id="PTHR12599:SF0">
    <property type="entry name" value="PTERIN-4-ALPHA-CARBINOLAMINE DEHYDRATASE"/>
    <property type="match status" value="1"/>
</dbReference>
<dbReference type="InterPro" id="IPR036428">
    <property type="entry name" value="PCD_sf"/>
</dbReference>